<dbReference type="InterPro" id="IPR023561">
    <property type="entry name" value="Carbonic_anhydrase_a-class"/>
</dbReference>
<feature type="chain" id="PRO_5025098479" description="Carbonic anhydrase" evidence="9">
    <location>
        <begin position="24"/>
        <end position="279"/>
    </location>
</feature>
<dbReference type="InterPro" id="IPR018338">
    <property type="entry name" value="Carbonic_anhydrase_a-class_CS"/>
</dbReference>
<evidence type="ECO:0000313" key="12">
    <source>
        <dbReference type="Proteomes" id="UP000011083"/>
    </source>
</evidence>
<evidence type="ECO:0000256" key="1">
    <source>
        <dbReference type="ARBA" id="ARBA00001947"/>
    </source>
</evidence>
<comment type="cofactor">
    <cofactor evidence="1 9">
        <name>Zn(2+)</name>
        <dbReference type="ChEBI" id="CHEBI:29105"/>
    </cofactor>
</comment>
<evidence type="ECO:0000259" key="10">
    <source>
        <dbReference type="PROSITE" id="PS51144"/>
    </source>
</evidence>
<feature type="signal peptide" evidence="9">
    <location>
        <begin position="1"/>
        <end position="23"/>
    </location>
</feature>
<dbReference type="EC" id="4.2.1.1" evidence="4 9"/>
<dbReference type="SMART" id="SM01057">
    <property type="entry name" value="Carb_anhydrase"/>
    <property type="match status" value="1"/>
</dbReference>
<dbReference type="InterPro" id="IPR036398">
    <property type="entry name" value="CA_dom_sf"/>
</dbReference>
<dbReference type="OrthoDB" id="429145at2759"/>
<dbReference type="KEGG" id="acan:ACA1_185050"/>
<dbReference type="InterPro" id="IPR041891">
    <property type="entry name" value="Alpha_CA_prokaryot-like"/>
</dbReference>
<gene>
    <name evidence="11" type="ORF">ACA1_185050</name>
</gene>
<dbReference type="EMBL" id="KB007920">
    <property type="protein sequence ID" value="ELR20332.1"/>
    <property type="molecule type" value="Genomic_DNA"/>
</dbReference>
<evidence type="ECO:0000256" key="6">
    <source>
        <dbReference type="ARBA" id="ARBA00022833"/>
    </source>
</evidence>
<sequence length="279" mass="31781">MKQARYPAILVLVLAFCFACVPGQFVEDVFGAEDINSPDEGAHIRVPRRDESDVQVWSYEGKTGPEYWASLIPAAYLCRSGMPSIISLPGYMGELQFNYSSNSRGELWNNGHSIQYRVDNSTGHSTMWGGPMKLEKYFLLQVHQHAPSEHTIDGKRYPMEMHFVHLSNDTTPHLAALSVLIEEGAASPYLDQYFHLFDYTVSKYGERHKLNAIDLQLAFPANTSYWTYKGSRTSPDCEEGFTWLVFNHPMTASRQQIEHFTNIYNKTNRCLPIPCIVVQ</sequence>
<dbReference type="CDD" id="cd03124">
    <property type="entry name" value="alpha_CA_prokaryotic_like"/>
    <property type="match status" value="1"/>
</dbReference>
<dbReference type="RefSeq" id="XP_004342526.1">
    <property type="nucleotide sequence ID" value="XM_004342477.1"/>
</dbReference>
<keyword evidence="5 9" id="KW-0479">Metal-binding</keyword>
<proteinExistence type="inferred from homology"/>
<accession>L8H518</accession>
<dbReference type="GeneID" id="14921182"/>
<dbReference type="SUPFAM" id="SSF51069">
    <property type="entry name" value="Carbonic anhydrase"/>
    <property type="match status" value="1"/>
</dbReference>
<dbReference type="PANTHER" id="PTHR18952">
    <property type="entry name" value="CARBONIC ANHYDRASE"/>
    <property type="match status" value="1"/>
</dbReference>
<protein>
    <recommendedName>
        <fullName evidence="4 9">Carbonic anhydrase</fullName>
        <ecNumber evidence="4 9">4.2.1.1</ecNumber>
    </recommendedName>
</protein>
<dbReference type="InterPro" id="IPR001148">
    <property type="entry name" value="CA_dom"/>
</dbReference>
<keyword evidence="12" id="KW-1185">Reference proteome</keyword>
<organism evidence="11 12">
    <name type="scientific">Acanthamoeba castellanii (strain ATCC 30010 / Neff)</name>
    <dbReference type="NCBI Taxonomy" id="1257118"/>
    <lineage>
        <taxon>Eukaryota</taxon>
        <taxon>Amoebozoa</taxon>
        <taxon>Discosea</taxon>
        <taxon>Longamoebia</taxon>
        <taxon>Centramoebida</taxon>
        <taxon>Acanthamoebidae</taxon>
        <taxon>Acanthamoeba</taxon>
    </lineage>
</organism>
<dbReference type="Proteomes" id="UP000011083">
    <property type="component" value="Unassembled WGS sequence"/>
</dbReference>
<comment type="similarity">
    <text evidence="3 9">Belongs to the alpha-carbonic anhydrase family.</text>
</comment>
<evidence type="ECO:0000256" key="2">
    <source>
        <dbReference type="ARBA" id="ARBA00002904"/>
    </source>
</evidence>
<dbReference type="GO" id="GO:0008270">
    <property type="term" value="F:zinc ion binding"/>
    <property type="evidence" value="ECO:0007669"/>
    <property type="project" value="UniProtKB-UniRule"/>
</dbReference>
<dbReference type="PROSITE" id="PS51144">
    <property type="entry name" value="ALPHA_CA_2"/>
    <property type="match status" value="1"/>
</dbReference>
<dbReference type="Gene3D" id="3.10.200.10">
    <property type="entry name" value="Alpha carbonic anhydrase"/>
    <property type="match status" value="1"/>
</dbReference>
<dbReference type="PANTHER" id="PTHR18952:SF265">
    <property type="entry name" value="CARBONIC ANHYDRASE"/>
    <property type="match status" value="1"/>
</dbReference>
<evidence type="ECO:0000256" key="8">
    <source>
        <dbReference type="ARBA" id="ARBA00048348"/>
    </source>
</evidence>
<dbReference type="VEuPathDB" id="AmoebaDB:ACA1_185050"/>
<evidence type="ECO:0000313" key="11">
    <source>
        <dbReference type="EMBL" id="ELR20332.1"/>
    </source>
</evidence>
<dbReference type="GO" id="GO:0004089">
    <property type="term" value="F:carbonate dehydratase activity"/>
    <property type="evidence" value="ECO:0007669"/>
    <property type="project" value="UniProtKB-UniRule"/>
</dbReference>
<dbReference type="AlphaFoldDB" id="L8H518"/>
<evidence type="ECO:0000256" key="7">
    <source>
        <dbReference type="ARBA" id="ARBA00023239"/>
    </source>
</evidence>
<keyword evidence="6 9" id="KW-0862">Zinc</keyword>
<keyword evidence="7 9" id="KW-0456">Lyase</keyword>
<feature type="domain" description="Alpha-carbonic anhydrase" evidence="10">
    <location>
        <begin position="55"/>
        <end position="279"/>
    </location>
</feature>
<evidence type="ECO:0000256" key="5">
    <source>
        <dbReference type="ARBA" id="ARBA00022723"/>
    </source>
</evidence>
<comment type="catalytic activity">
    <reaction evidence="8 9">
        <text>hydrogencarbonate + H(+) = CO2 + H2O</text>
        <dbReference type="Rhea" id="RHEA:10748"/>
        <dbReference type="ChEBI" id="CHEBI:15377"/>
        <dbReference type="ChEBI" id="CHEBI:15378"/>
        <dbReference type="ChEBI" id="CHEBI:16526"/>
        <dbReference type="ChEBI" id="CHEBI:17544"/>
        <dbReference type="EC" id="4.2.1.1"/>
    </reaction>
</comment>
<evidence type="ECO:0000256" key="4">
    <source>
        <dbReference type="ARBA" id="ARBA00012925"/>
    </source>
</evidence>
<keyword evidence="9" id="KW-0732">Signal</keyword>
<comment type="function">
    <text evidence="2 9">Reversible hydration of carbon dioxide.</text>
</comment>
<evidence type="ECO:0000256" key="3">
    <source>
        <dbReference type="ARBA" id="ARBA00010718"/>
    </source>
</evidence>
<evidence type="ECO:0000256" key="9">
    <source>
        <dbReference type="RuleBase" id="RU367011"/>
    </source>
</evidence>
<dbReference type="PROSITE" id="PS00162">
    <property type="entry name" value="ALPHA_CA_1"/>
    <property type="match status" value="1"/>
</dbReference>
<name>L8H518_ACACF</name>
<dbReference type="STRING" id="1257118.L8H518"/>
<dbReference type="Pfam" id="PF00194">
    <property type="entry name" value="Carb_anhydrase"/>
    <property type="match status" value="1"/>
</dbReference>
<reference evidence="11 12" key="1">
    <citation type="journal article" date="2013" name="Genome Biol.">
        <title>Genome of Acanthamoeba castellanii highlights extensive lateral gene transfer and early evolution of tyrosine kinase signaling.</title>
        <authorList>
            <person name="Clarke M."/>
            <person name="Lohan A.J."/>
            <person name="Liu B."/>
            <person name="Lagkouvardos I."/>
            <person name="Roy S."/>
            <person name="Zafar N."/>
            <person name="Bertelli C."/>
            <person name="Schilde C."/>
            <person name="Kianianmomeni A."/>
            <person name="Burglin T.R."/>
            <person name="Frech C."/>
            <person name="Turcotte B."/>
            <person name="Kopec K.O."/>
            <person name="Synnott J.M."/>
            <person name="Choo C."/>
            <person name="Paponov I."/>
            <person name="Finkler A."/>
            <person name="Soon Heng Tan C."/>
            <person name="Hutchins A.P."/>
            <person name="Weinmeier T."/>
            <person name="Rattei T."/>
            <person name="Chu J.S."/>
            <person name="Gimenez G."/>
            <person name="Irimia M."/>
            <person name="Rigden D.J."/>
            <person name="Fitzpatrick D.A."/>
            <person name="Lorenzo-Morales J."/>
            <person name="Bateman A."/>
            <person name="Chiu C.H."/>
            <person name="Tang P."/>
            <person name="Hegemann P."/>
            <person name="Fromm H."/>
            <person name="Raoult D."/>
            <person name="Greub G."/>
            <person name="Miranda-Saavedra D."/>
            <person name="Chen N."/>
            <person name="Nash P."/>
            <person name="Ginger M.L."/>
            <person name="Horn M."/>
            <person name="Schaap P."/>
            <person name="Caler L."/>
            <person name="Loftus B."/>
        </authorList>
    </citation>
    <scope>NUCLEOTIDE SEQUENCE [LARGE SCALE GENOMIC DNA]</scope>
    <source>
        <strain evidence="11 12">Neff</strain>
    </source>
</reference>